<organism evidence="2 3">
    <name type="scientific">Mythimna separata entomopoxvirus 'L'</name>
    <dbReference type="NCBI Taxonomy" id="1293572"/>
    <lineage>
        <taxon>Viruses</taxon>
        <taxon>Varidnaviria</taxon>
        <taxon>Bamfordvirae</taxon>
        <taxon>Nucleocytoviricota</taxon>
        <taxon>Pokkesviricetes</taxon>
        <taxon>Chitovirales</taxon>
        <taxon>Poxviridae</taxon>
        <taxon>Entomopoxvirinae</taxon>
        <taxon>Betaentomopoxvirus</taxon>
        <taxon>Betaentomopoxvirus mseparata</taxon>
        <taxon>Mythimna separata entomopoxvirus</taxon>
    </lineage>
</organism>
<protein>
    <submittedName>
        <fullName evidence="2">Uncharacterized protein</fullName>
    </submittedName>
</protein>
<dbReference type="Proteomes" id="UP000792671">
    <property type="component" value="Genome"/>
</dbReference>
<reference evidence="2 3" key="1">
    <citation type="journal article" date="2013" name="J. Virol.">
        <title>New Insights into the Evolution of Entomopoxvirinae from the Complete Genome Sequences of Four Entomopoxviruses Infecting Adoxophyes honmai, Choristoneura biennis, Choristoneura rosaceana, and Mythimna separata.</title>
        <authorList>
            <person name="Theze J."/>
            <person name="Takatsuka J."/>
            <person name="Li Z."/>
            <person name="Gallais J."/>
            <person name="Doucet D."/>
            <person name="Arif B."/>
            <person name="Nakai M."/>
            <person name="Herniou E.A."/>
        </authorList>
    </citation>
    <scope>NUCLEOTIDE SEQUENCE [LARGE SCALE GENOMIC DNA]</scope>
</reference>
<feature type="region of interest" description="Disordered" evidence="1">
    <location>
        <begin position="1"/>
        <end position="22"/>
    </location>
</feature>
<sequence length="322" mass="37848">MENNSELSIKKNKKVKIEEEEESESKIDSKYVKIFYKTFERLQEVDKIKCSVCKAESCDKHCIVCLNEDCTSHGLKNRLVILDNNFKNQYYVFIINVPDREQHLIPSRINGKFSIITSNSKNIDKYGKYSYQIRIYNQYNIENIVQYLQDRFNKIMFTSNSVKNKPISKKLSEIVEKLTDYSYIQDTSLFNNDGTLKTYIKKSRNSTITFIHGDLKFLVNFDLIYDNYDKMDDDLKKFLESFDFTGILFPCKVTFNLSTDAERKETLKIKISWGIRIVSIFEDKSEDIENPQQLLFEDKPKINPSTGINKLMEFVNNLELPS</sequence>
<gene>
    <name evidence="2" type="ORF">MYSEV_182</name>
</gene>
<name>A0A916P1Y4_9POXV</name>
<dbReference type="RefSeq" id="YP_008003699.1">
    <property type="nucleotide sequence ID" value="NC_021246.1"/>
</dbReference>
<evidence type="ECO:0000313" key="3">
    <source>
        <dbReference type="Proteomes" id="UP000792671"/>
    </source>
</evidence>
<dbReference type="EMBL" id="HF679134">
    <property type="protein sequence ID" value="CCU56380.1"/>
    <property type="molecule type" value="Genomic_DNA"/>
</dbReference>
<accession>A0A916P1Y4</accession>
<evidence type="ECO:0000256" key="1">
    <source>
        <dbReference type="SAM" id="MobiDB-lite"/>
    </source>
</evidence>
<keyword evidence="3" id="KW-1185">Reference proteome</keyword>
<evidence type="ECO:0000313" key="2">
    <source>
        <dbReference type="EMBL" id="CCU56380.1"/>
    </source>
</evidence>
<dbReference type="KEGG" id="vg:15613804"/>
<dbReference type="GeneID" id="15613804"/>
<proteinExistence type="predicted"/>